<gene>
    <name evidence="1" type="ORF">Aargi30884_13550</name>
</gene>
<dbReference type="KEGG" id="aarg:Aargi30884_13550"/>
<sequence length="375" mass="43548">MAKMQLTLYAACKDRNDVLTALHNVFQKEIKEVKEENKNISFLLHTQTKINMEVCDDEEMVRQQMEGMSNFFANVPCENKMLLQKLCIQISLFHCICAIVIDTAKEERTHVLKMIFEAAKACHGFLLYPDMCLYTADGDLLMGMDGTSGVEDFSLCGEEDALQQVSLPSAYDMEVFVSIGKEFERQGWLYPNCMLNKQILFSQIHLPKKEDIGKRALALYALAWFSKLCLEDDKEQRQQFEEFKQRFSLEHCLTSQEASLLKKDTLDKQQAVELLSKFECANMLFWSLGYDGGSSWDVCDVEKMKEWIMQYASFEDFLNHCAIKDKKDIYTQYVRVFYAEHFYMQSAMLYVPLSLQEDVVSERLRACKWLCDGCE</sequence>
<dbReference type="EMBL" id="AP019695">
    <property type="protein sequence ID" value="BBK22452.1"/>
    <property type="molecule type" value="Genomic_DNA"/>
</dbReference>
<keyword evidence="2" id="KW-1185">Reference proteome</keyword>
<evidence type="ECO:0000313" key="2">
    <source>
        <dbReference type="Proteomes" id="UP000464754"/>
    </source>
</evidence>
<dbReference type="RefSeq" id="WP_163051805.1">
    <property type="nucleotide sequence ID" value="NZ_AP019695.1"/>
</dbReference>
<dbReference type="Pfam" id="PF14094">
    <property type="entry name" value="DUF4272"/>
    <property type="match status" value="1"/>
</dbReference>
<protein>
    <recommendedName>
        <fullName evidence="3">DUF4272 domain-containing protein</fullName>
    </recommendedName>
</protein>
<organism evidence="1 2">
    <name type="scientific">Amedibacterium intestinale</name>
    <dbReference type="NCBI Taxonomy" id="2583452"/>
    <lineage>
        <taxon>Bacteria</taxon>
        <taxon>Bacillati</taxon>
        <taxon>Bacillota</taxon>
        <taxon>Erysipelotrichia</taxon>
        <taxon>Erysipelotrichales</taxon>
        <taxon>Erysipelotrichaceae</taxon>
        <taxon>Amedibacterium</taxon>
    </lineage>
</organism>
<dbReference type="InterPro" id="IPR025368">
    <property type="entry name" value="DUF4272"/>
</dbReference>
<proteinExistence type="predicted"/>
<evidence type="ECO:0008006" key="3">
    <source>
        <dbReference type="Google" id="ProtNLM"/>
    </source>
</evidence>
<name>A0A6N4TK51_9FIRM</name>
<accession>A0A6N4TK51</accession>
<dbReference type="AlphaFoldDB" id="A0A6N4TK51"/>
<dbReference type="Proteomes" id="UP000464754">
    <property type="component" value="Chromosome"/>
</dbReference>
<evidence type="ECO:0000313" key="1">
    <source>
        <dbReference type="EMBL" id="BBK22452.1"/>
    </source>
</evidence>
<reference evidence="2" key="1">
    <citation type="submission" date="2019-05" db="EMBL/GenBank/DDBJ databases">
        <title>Complete genome sequencing of Absiella argi strain JCM 30884.</title>
        <authorList>
            <person name="Sakamoto M."/>
            <person name="Murakami T."/>
            <person name="Mori H."/>
        </authorList>
    </citation>
    <scope>NUCLEOTIDE SEQUENCE [LARGE SCALE GENOMIC DNA]</scope>
    <source>
        <strain evidence="2">JCM 30884</strain>
    </source>
</reference>